<dbReference type="SUPFAM" id="SSF56601">
    <property type="entry name" value="beta-lactamase/transpeptidase-like"/>
    <property type="match status" value="1"/>
</dbReference>
<comment type="similarity">
    <text evidence="2">Belongs to the transpeptidase family.</text>
</comment>
<dbReference type="InterPro" id="IPR050515">
    <property type="entry name" value="Beta-lactam/transpept"/>
</dbReference>
<dbReference type="Gene3D" id="3.90.1310.10">
    <property type="entry name" value="Penicillin-binding protein 2a (Domain 2)"/>
    <property type="match status" value="1"/>
</dbReference>
<comment type="subcellular location">
    <subcellularLocation>
        <location evidence="1">Membrane</location>
    </subcellularLocation>
</comment>
<dbReference type="GO" id="GO:0008658">
    <property type="term" value="F:penicillin binding"/>
    <property type="evidence" value="ECO:0007669"/>
    <property type="project" value="InterPro"/>
</dbReference>
<evidence type="ECO:0000313" key="8">
    <source>
        <dbReference type="Proteomes" id="UP000824074"/>
    </source>
</evidence>
<dbReference type="Proteomes" id="UP000824074">
    <property type="component" value="Unassembled WGS sequence"/>
</dbReference>
<feature type="domain" description="Penicillin-binding protein dimerisation" evidence="6">
    <location>
        <begin position="53"/>
        <end position="200"/>
    </location>
</feature>
<proteinExistence type="inferred from homology"/>
<organism evidence="7 8">
    <name type="scientific">Candidatus Aphodocola excrementigallinarum</name>
    <dbReference type="NCBI Taxonomy" id="2840670"/>
    <lineage>
        <taxon>Bacteria</taxon>
        <taxon>Bacillati</taxon>
        <taxon>Bacillota</taxon>
        <taxon>Bacilli</taxon>
        <taxon>Candidatus Aphodocola</taxon>
    </lineage>
</organism>
<dbReference type="Pfam" id="PF03717">
    <property type="entry name" value="PBP_dimer"/>
    <property type="match status" value="1"/>
</dbReference>
<dbReference type="AlphaFoldDB" id="A0A9D1LH01"/>
<keyword evidence="4" id="KW-0812">Transmembrane</keyword>
<dbReference type="InterPro" id="IPR036138">
    <property type="entry name" value="PBP_dimer_sf"/>
</dbReference>
<dbReference type="InterPro" id="IPR012338">
    <property type="entry name" value="Beta-lactam/transpept-like"/>
</dbReference>
<dbReference type="EMBL" id="DVMT01000033">
    <property type="protein sequence ID" value="HIU40318.1"/>
    <property type="molecule type" value="Genomic_DNA"/>
</dbReference>
<comment type="caution">
    <text evidence="7">The sequence shown here is derived from an EMBL/GenBank/DDBJ whole genome shotgun (WGS) entry which is preliminary data.</text>
</comment>
<name>A0A9D1LH01_9FIRM</name>
<dbReference type="PANTHER" id="PTHR30627">
    <property type="entry name" value="PEPTIDOGLYCAN D,D-TRANSPEPTIDASE"/>
    <property type="match status" value="1"/>
</dbReference>
<keyword evidence="3 4" id="KW-0472">Membrane</keyword>
<evidence type="ECO:0000256" key="2">
    <source>
        <dbReference type="ARBA" id="ARBA00007171"/>
    </source>
</evidence>
<reference evidence="7" key="2">
    <citation type="journal article" date="2021" name="PeerJ">
        <title>Extensive microbial diversity within the chicken gut microbiome revealed by metagenomics and culture.</title>
        <authorList>
            <person name="Gilroy R."/>
            <person name="Ravi A."/>
            <person name="Getino M."/>
            <person name="Pursley I."/>
            <person name="Horton D.L."/>
            <person name="Alikhan N.F."/>
            <person name="Baker D."/>
            <person name="Gharbi K."/>
            <person name="Hall N."/>
            <person name="Watson M."/>
            <person name="Adriaenssens E.M."/>
            <person name="Foster-Nyarko E."/>
            <person name="Jarju S."/>
            <person name="Secka A."/>
            <person name="Antonio M."/>
            <person name="Oren A."/>
            <person name="Chaudhuri R.R."/>
            <person name="La Ragione R."/>
            <person name="Hildebrand F."/>
            <person name="Pallen M.J."/>
        </authorList>
    </citation>
    <scope>NUCLEOTIDE SEQUENCE</scope>
    <source>
        <strain evidence="7">CHK193-30670</strain>
    </source>
</reference>
<protein>
    <recommendedName>
        <fullName evidence="9">Serine-type D-Ala-D-Ala carboxypeptidase</fullName>
    </recommendedName>
</protein>
<dbReference type="PANTHER" id="PTHR30627:SF1">
    <property type="entry name" value="PEPTIDOGLYCAN D,D-TRANSPEPTIDASE FTSI"/>
    <property type="match status" value="1"/>
</dbReference>
<feature type="transmembrane region" description="Helical" evidence="4">
    <location>
        <begin position="12"/>
        <end position="31"/>
    </location>
</feature>
<dbReference type="SUPFAM" id="SSF56519">
    <property type="entry name" value="Penicillin binding protein dimerisation domain"/>
    <property type="match status" value="1"/>
</dbReference>
<dbReference type="InterPro" id="IPR001460">
    <property type="entry name" value="PCN-bd_Tpept"/>
</dbReference>
<dbReference type="Gene3D" id="3.40.710.10">
    <property type="entry name" value="DD-peptidase/beta-lactamase superfamily"/>
    <property type="match status" value="1"/>
</dbReference>
<evidence type="ECO:0000259" key="5">
    <source>
        <dbReference type="Pfam" id="PF00905"/>
    </source>
</evidence>
<reference evidence="7" key="1">
    <citation type="submission" date="2020-10" db="EMBL/GenBank/DDBJ databases">
        <authorList>
            <person name="Gilroy R."/>
        </authorList>
    </citation>
    <scope>NUCLEOTIDE SEQUENCE</scope>
    <source>
        <strain evidence="7">CHK193-30670</strain>
    </source>
</reference>
<dbReference type="GO" id="GO:0005886">
    <property type="term" value="C:plasma membrane"/>
    <property type="evidence" value="ECO:0007669"/>
    <property type="project" value="TreeGrafter"/>
</dbReference>
<dbReference type="GO" id="GO:0071555">
    <property type="term" value="P:cell wall organization"/>
    <property type="evidence" value="ECO:0007669"/>
    <property type="project" value="TreeGrafter"/>
</dbReference>
<evidence type="ECO:0000259" key="6">
    <source>
        <dbReference type="Pfam" id="PF03717"/>
    </source>
</evidence>
<feature type="domain" description="Penicillin-binding protein transpeptidase" evidence="5">
    <location>
        <begin position="244"/>
        <end position="416"/>
    </location>
</feature>
<gene>
    <name evidence="7" type="ORF">IAB68_03370</name>
</gene>
<accession>A0A9D1LH01</accession>
<evidence type="ECO:0000256" key="4">
    <source>
        <dbReference type="SAM" id="Phobius"/>
    </source>
</evidence>
<evidence type="ECO:0008006" key="9">
    <source>
        <dbReference type="Google" id="ProtNLM"/>
    </source>
</evidence>
<evidence type="ECO:0000256" key="3">
    <source>
        <dbReference type="ARBA" id="ARBA00023136"/>
    </source>
</evidence>
<dbReference type="Pfam" id="PF00905">
    <property type="entry name" value="Transpeptidase"/>
    <property type="match status" value="1"/>
</dbReference>
<dbReference type="InterPro" id="IPR005311">
    <property type="entry name" value="PBP_dimer"/>
</dbReference>
<keyword evidence="4" id="KW-1133">Transmembrane helix</keyword>
<sequence>MNEKKVDNKIKIFVIIVFFVFIVVILKVFYIQVFEYDKLNDLASDLWSRNLPIEADRGKIYDRNGVVLADNVTTTSLVLIPSQIKDKKETTKKLAEILNVSYDTMREHVYKNTSIERVHPFGRRLDYSVAEKIEKLNLDGVYLVRESKRSYPYGTELSHTLGFVGIDNQGLSGIELQYDDYLTGEYGAIKYFSDAKGNKLDLSQVYEAPQNGVNVTLTINHEIQASVERELDNVMTKYEPETALAIAMDPNTGEVLAISSRPNFDAINYQDYTQETLNRNLPIWATYEPGSTFKIITLSAALNEGLVDLDNETFYDSGSVKVANAKIRCWKAGGHGEQTFLQVVENSCNPGFVELGNRLGKETLFSYIDKFGFGKKTGIDLNGEATGIIFDLEDVGPVELATTAFGQGVSVTSIQLSVL</sequence>
<evidence type="ECO:0000256" key="1">
    <source>
        <dbReference type="ARBA" id="ARBA00004370"/>
    </source>
</evidence>
<evidence type="ECO:0000313" key="7">
    <source>
        <dbReference type="EMBL" id="HIU40318.1"/>
    </source>
</evidence>